<comment type="caution">
    <text evidence="1">The sequence shown here is derived from an EMBL/GenBank/DDBJ whole genome shotgun (WGS) entry which is preliminary data.</text>
</comment>
<dbReference type="Proteomes" id="UP000789359">
    <property type="component" value="Unassembled WGS sequence"/>
</dbReference>
<name>A0ABN7K8J2_9BACT</name>
<evidence type="ECO:0000313" key="1">
    <source>
        <dbReference type="EMBL" id="CAD7288755.1"/>
    </source>
</evidence>
<dbReference type="EMBL" id="CAJHOE010000004">
    <property type="protein sequence ID" value="CAD7288755.1"/>
    <property type="molecule type" value="Genomic_DNA"/>
</dbReference>
<proteinExistence type="predicted"/>
<accession>A0ABN7K8J2</accession>
<protein>
    <submittedName>
        <fullName evidence="1">Uncharacterized protein</fullName>
    </submittedName>
</protein>
<gene>
    <name evidence="1" type="ORF">LMG8286_01504</name>
</gene>
<dbReference type="Gene3D" id="3.40.50.2000">
    <property type="entry name" value="Glycogen Phosphorylase B"/>
    <property type="match status" value="1"/>
</dbReference>
<organism evidence="1 2">
    <name type="scientific">Campylobacter suis</name>
    <dbReference type="NCBI Taxonomy" id="2790657"/>
    <lineage>
        <taxon>Bacteria</taxon>
        <taxon>Pseudomonadati</taxon>
        <taxon>Campylobacterota</taxon>
        <taxon>Epsilonproteobacteria</taxon>
        <taxon>Campylobacterales</taxon>
        <taxon>Campylobacteraceae</taxon>
        <taxon>Campylobacter</taxon>
    </lineage>
</organism>
<sequence>MKKILITTFRPLKKEELIYLLELLNTNFNPLQIGIATIEQNEQICTQIAPNATLHIAWDENSSQKFHKRVFNEVKTIFRIKKQKYDIAVQLCGSKRGIIIPKYAKIKTIVGFETKDKKINKLITHKITTSVSPEQILKTLANA</sequence>
<dbReference type="SUPFAM" id="SSF53756">
    <property type="entry name" value="UDP-Glycosyltransferase/glycogen phosphorylase"/>
    <property type="match status" value="1"/>
</dbReference>
<dbReference type="RefSeq" id="WP_230057246.1">
    <property type="nucleotide sequence ID" value="NZ_CAJHOE010000004.1"/>
</dbReference>
<reference evidence="1 2" key="1">
    <citation type="submission" date="2020-11" db="EMBL/GenBank/DDBJ databases">
        <authorList>
            <person name="Peeters C."/>
        </authorList>
    </citation>
    <scope>NUCLEOTIDE SEQUENCE [LARGE SCALE GENOMIC DNA]</scope>
    <source>
        <strain evidence="1 2">LMG 8286</strain>
    </source>
</reference>
<evidence type="ECO:0000313" key="2">
    <source>
        <dbReference type="Proteomes" id="UP000789359"/>
    </source>
</evidence>
<keyword evidence="2" id="KW-1185">Reference proteome</keyword>